<dbReference type="EMBL" id="SLUK01000006">
    <property type="protein sequence ID" value="TCL43231.1"/>
    <property type="molecule type" value="Genomic_DNA"/>
</dbReference>
<organism evidence="1 2">
    <name type="scientific">Harryflintia acetispora</name>
    <dbReference type="NCBI Taxonomy" id="1849041"/>
    <lineage>
        <taxon>Bacteria</taxon>
        <taxon>Bacillati</taxon>
        <taxon>Bacillota</taxon>
        <taxon>Clostridia</taxon>
        <taxon>Eubacteriales</taxon>
        <taxon>Oscillospiraceae</taxon>
        <taxon>Harryflintia</taxon>
    </lineage>
</organism>
<evidence type="ECO:0008006" key="3">
    <source>
        <dbReference type="Google" id="ProtNLM"/>
    </source>
</evidence>
<evidence type="ECO:0000313" key="1">
    <source>
        <dbReference type="EMBL" id="TCL43231.1"/>
    </source>
</evidence>
<gene>
    <name evidence="1" type="ORF">EDD78_10691</name>
</gene>
<dbReference type="AlphaFoldDB" id="A0A9X8Y819"/>
<reference evidence="1 2" key="1">
    <citation type="submission" date="2019-03" db="EMBL/GenBank/DDBJ databases">
        <title>Genomic Encyclopedia of Type Strains, Phase IV (KMG-IV): sequencing the most valuable type-strain genomes for metagenomic binning, comparative biology and taxonomic classification.</title>
        <authorList>
            <person name="Goeker M."/>
        </authorList>
    </citation>
    <scope>NUCLEOTIDE SEQUENCE [LARGE SCALE GENOMIC DNA]</scope>
    <source>
        <strain evidence="1 2">DSM 100433</strain>
    </source>
</reference>
<name>A0A9X8Y819_9FIRM</name>
<dbReference type="RefSeq" id="WP_207668662.1">
    <property type="nucleotide sequence ID" value="NZ_SLUK01000006.1"/>
</dbReference>
<comment type="caution">
    <text evidence="1">The sequence shown here is derived from an EMBL/GenBank/DDBJ whole genome shotgun (WGS) entry which is preliminary data.</text>
</comment>
<sequence>MAFDKFADYMYSLLFTPLRKGRKLANQFNVFFAVIGKLFDDGKQDLLRAREELNVISASEGLLPEHGKDRDMQRLNGETEKGYRTRLSMKAVIAEKAGTIPGILLALAALGYEYSQIIPMRRFDRDRWAEFIVLLRGSGEGVKDLSLIDAEVRKVKQASSKPAYGSLDGNQLEIRTFVRTGMSYYPLCNTINCGVWPDYAAVGRLYACGVELNGLYTSGLVEQPQAATVRASGETYTREDLAIGRAYIDTQDIRSFSGAQQEGVER</sequence>
<dbReference type="Proteomes" id="UP000294682">
    <property type="component" value="Unassembled WGS sequence"/>
</dbReference>
<accession>A0A9X8Y819</accession>
<evidence type="ECO:0000313" key="2">
    <source>
        <dbReference type="Proteomes" id="UP000294682"/>
    </source>
</evidence>
<keyword evidence="2" id="KW-1185">Reference proteome</keyword>
<proteinExistence type="predicted"/>
<protein>
    <recommendedName>
        <fullName evidence="3">DUF2313 domain-containing protein</fullName>
    </recommendedName>
</protein>